<proteinExistence type="predicted"/>
<feature type="compositionally biased region" description="Polar residues" evidence="1">
    <location>
        <begin position="1"/>
        <end position="11"/>
    </location>
</feature>
<evidence type="ECO:0000313" key="2">
    <source>
        <dbReference type="EMBL" id="BES93175.1"/>
    </source>
</evidence>
<dbReference type="EMBL" id="AP028912">
    <property type="protein sequence ID" value="BES93175.1"/>
    <property type="molecule type" value="Genomic_DNA"/>
</dbReference>
<sequence length="81" mass="9371">MKTNSVTNKVALSNEVRSPGRMRSGVKSERGELQPPAFRSEFRRMEKLRNFIHTCEPGKVRGEKRGQGDQSRQEKRRKSEP</sequence>
<accession>A0ABN7ALR9</accession>
<organism evidence="2 3">
    <name type="scientific">Nesidiocoris tenuis</name>
    <dbReference type="NCBI Taxonomy" id="355587"/>
    <lineage>
        <taxon>Eukaryota</taxon>
        <taxon>Metazoa</taxon>
        <taxon>Ecdysozoa</taxon>
        <taxon>Arthropoda</taxon>
        <taxon>Hexapoda</taxon>
        <taxon>Insecta</taxon>
        <taxon>Pterygota</taxon>
        <taxon>Neoptera</taxon>
        <taxon>Paraneoptera</taxon>
        <taxon>Hemiptera</taxon>
        <taxon>Heteroptera</taxon>
        <taxon>Panheteroptera</taxon>
        <taxon>Cimicomorpha</taxon>
        <taxon>Miridae</taxon>
        <taxon>Dicyphina</taxon>
        <taxon>Nesidiocoris</taxon>
    </lineage>
</organism>
<dbReference type="Proteomes" id="UP001307889">
    <property type="component" value="Chromosome 4"/>
</dbReference>
<protein>
    <submittedName>
        <fullName evidence="2">Uncharacterized protein</fullName>
    </submittedName>
</protein>
<name>A0ABN7ALR9_9HEMI</name>
<feature type="compositionally biased region" description="Basic and acidic residues" evidence="1">
    <location>
        <begin position="56"/>
        <end position="81"/>
    </location>
</feature>
<keyword evidence="3" id="KW-1185">Reference proteome</keyword>
<gene>
    <name evidence="2" type="ORF">NTJ_05984</name>
</gene>
<evidence type="ECO:0000256" key="1">
    <source>
        <dbReference type="SAM" id="MobiDB-lite"/>
    </source>
</evidence>
<reference evidence="2 3" key="1">
    <citation type="submission" date="2023-09" db="EMBL/GenBank/DDBJ databases">
        <title>Nesidiocoris tenuis whole genome shotgun sequence.</title>
        <authorList>
            <person name="Shibata T."/>
            <person name="Shimoda M."/>
            <person name="Kobayashi T."/>
            <person name="Uehara T."/>
        </authorList>
    </citation>
    <scope>NUCLEOTIDE SEQUENCE [LARGE SCALE GENOMIC DNA]</scope>
    <source>
        <strain evidence="2 3">Japan</strain>
    </source>
</reference>
<evidence type="ECO:0000313" key="3">
    <source>
        <dbReference type="Proteomes" id="UP001307889"/>
    </source>
</evidence>
<feature type="region of interest" description="Disordered" evidence="1">
    <location>
        <begin position="1"/>
        <end position="38"/>
    </location>
</feature>
<feature type="region of interest" description="Disordered" evidence="1">
    <location>
        <begin position="53"/>
        <end position="81"/>
    </location>
</feature>